<name>G7YHX0_CLOSI</name>
<accession>G7YHX0</accession>
<keyword evidence="2" id="KW-1185">Reference proteome</keyword>
<reference key="2">
    <citation type="submission" date="2011-10" db="EMBL/GenBank/DDBJ databases">
        <title>The genome and transcriptome sequence of Clonorchis sinensis provide insights into the carcinogenic liver fluke.</title>
        <authorList>
            <person name="Wang X."/>
            <person name="Huang Y."/>
            <person name="Chen W."/>
            <person name="Liu H."/>
            <person name="Guo L."/>
            <person name="Chen Y."/>
            <person name="Luo F."/>
            <person name="Zhou W."/>
            <person name="Sun J."/>
            <person name="Mao Q."/>
            <person name="Liang P."/>
            <person name="Zhou C."/>
            <person name="Tian Y."/>
            <person name="Men J."/>
            <person name="Lv X."/>
            <person name="Huang L."/>
            <person name="Zhou J."/>
            <person name="Hu Y."/>
            <person name="Li R."/>
            <person name="Zhang F."/>
            <person name="Lei H."/>
            <person name="Li X."/>
            <person name="Hu X."/>
            <person name="Liang C."/>
            <person name="Xu J."/>
            <person name="Wu Z."/>
            <person name="Yu X."/>
        </authorList>
    </citation>
    <scope>NUCLEOTIDE SEQUENCE</scope>
    <source>
        <strain>Henan</strain>
    </source>
</reference>
<protein>
    <submittedName>
        <fullName evidence="1">Uncharacterized protein</fullName>
    </submittedName>
</protein>
<evidence type="ECO:0000313" key="1">
    <source>
        <dbReference type="EMBL" id="GAA52553.1"/>
    </source>
</evidence>
<dbReference type="EMBL" id="DF143312">
    <property type="protein sequence ID" value="GAA52553.1"/>
    <property type="molecule type" value="Genomic_DNA"/>
</dbReference>
<feature type="non-terminal residue" evidence="1">
    <location>
        <position position="1"/>
    </location>
</feature>
<organism evidence="1 2">
    <name type="scientific">Clonorchis sinensis</name>
    <name type="common">Chinese liver fluke</name>
    <dbReference type="NCBI Taxonomy" id="79923"/>
    <lineage>
        <taxon>Eukaryota</taxon>
        <taxon>Metazoa</taxon>
        <taxon>Spiralia</taxon>
        <taxon>Lophotrochozoa</taxon>
        <taxon>Platyhelminthes</taxon>
        <taxon>Trematoda</taxon>
        <taxon>Digenea</taxon>
        <taxon>Opisthorchiida</taxon>
        <taxon>Opisthorchiata</taxon>
        <taxon>Opisthorchiidae</taxon>
        <taxon>Clonorchis</taxon>
    </lineage>
</organism>
<proteinExistence type="predicted"/>
<dbReference type="AlphaFoldDB" id="G7YHX0"/>
<sequence>PVIIVLNITKYEGIKKELKKEAFLLMGSCAVHKITRRLRSAVWKDRLLCVTTESLILAIRYLRINFDHEESKSNWLLISRINSYLTRHTVRLAETSSTTKRFRFWIKVRKYYSQLHEIIEILAMLKLRKLGTRWSSLYSTESWLHFLHYLCLVRYIGDCHCLSYQLTQFVIRNPTICELTVNEPRNSVLRPLYGRIN</sequence>
<dbReference type="Proteomes" id="UP000008909">
    <property type="component" value="Unassembled WGS sequence"/>
</dbReference>
<reference evidence="1" key="1">
    <citation type="journal article" date="2011" name="Genome Biol.">
        <title>The draft genome of the carcinogenic human liver fluke Clonorchis sinensis.</title>
        <authorList>
            <person name="Wang X."/>
            <person name="Chen W."/>
            <person name="Huang Y."/>
            <person name="Sun J."/>
            <person name="Men J."/>
            <person name="Liu H."/>
            <person name="Luo F."/>
            <person name="Guo L."/>
            <person name="Lv X."/>
            <person name="Deng C."/>
            <person name="Zhou C."/>
            <person name="Fan Y."/>
            <person name="Li X."/>
            <person name="Huang L."/>
            <person name="Hu Y."/>
            <person name="Liang C."/>
            <person name="Hu X."/>
            <person name="Xu J."/>
            <person name="Yu X."/>
        </authorList>
    </citation>
    <scope>NUCLEOTIDE SEQUENCE [LARGE SCALE GENOMIC DNA]</scope>
    <source>
        <strain evidence="1">Henan</strain>
    </source>
</reference>
<gene>
    <name evidence="1" type="ORF">CLF_108315</name>
</gene>
<evidence type="ECO:0000313" key="2">
    <source>
        <dbReference type="Proteomes" id="UP000008909"/>
    </source>
</evidence>